<dbReference type="RefSeq" id="WP_135944420.1">
    <property type="nucleotide sequence ID" value="NZ_BMEI01000002.1"/>
</dbReference>
<dbReference type="InterPro" id="IPR016130">
    <property type="entry name" value="Tyr_Pase_AS"/>
</dbReference>
<dbReference type="PROSITE" id="PS00383">
    <property type="entry name" value="TYR_PHOSPHATASE_1"/>
    <property type="match status" value="1"/>
</dbReference>
<evidence type="ECO:0000313" key="3">
    <source>
        <dbReference type="EMBL" id="TGY92862.1"/>
    </source>
</evidence>
<proteinExistence type="inferred from homology"/>
<comment type="caution">
    <text evidence="3">The sequence shown here is derived from an EMBL/GenBank/DDBJ whole genome shotgun (WGS) entry which is preliminary data.</text>
</comment>
<dbReference type="Pfam" id="PF13350">
    <property type="entry name" value="Y_phosphatase3"/>
    <property type="match status" value="1"/>
</dbReference>
<sequence length="256" mass="29373">MKDRVFPLEGVHNFRRFGDFETGSGRKVANRLYRSGQFSRASERDRETLAGLNIRQVADLRRPREREAEPSFWTGEQAVSVYESDHAGAAEPPHLVFLRESDMSFDSIREFMTQTYRRLPFDEGNKFVFQQGFRGLAESGPEDGFIVHCAAGKDRTGMFCALLLTELGVDEETVRKDYLFTNEAVDFDRITPAIRRRLKEQTGREVGEREMRAFLGVEAAYLDAAMEEIGDPREYLRGELGLEDDELERVKRALLT</sequence>
<dbReference type="InterPro" id="IPR026893">
    <property type="entry name" value="Tyr/Ser_Pase_IphP-type"/>
</dbReference>
<dbReference type="GO" id="GO:0004721">
    <property type="term" value="F:phosphoprotein phosphatase activity"/>
    <property type="evidence" value="ECO:0007669"/>
    <property type="project" value="InterPro"/>
</dbReference>
<dbReference type="OrthoDB" id="1188001at2"/>
<keyword evidence="4" id="KW-1185">Reference proteome</keyword>
<dbReference type="InterPro" id="IPR000387">
    <property type="entry name" value="Tyr_Pase_dom"/>
</dbReference>
<dbReference type="AlphaFoldDB" id="A0A4S2HBJ1"/>
<comment type="similarity">
    <text evidence="1">Belongs to the protein-tyrosine phosphatase family.</text>
</comment>
<accession>A0A4S2HBJ1</accession>
<reference evidence="3 4" key="1">
    <citation type="journal article" date="2013" name="Int. J. Syst. Evol. Microbiol.">
        <title>Marinicauda pacifica gen. nov., sp. nov., a prosthecate alphaproteobacterium of the family Hyphomonadaceae isolated from deep seawater.</title>
        <authorList>
            <person name="Zhang X.Y."/>
            <person name="Li G.W."/>
            <person name="Wang C.S."/>
            <person name="Zhang Y.J."/>
            <person name="Xu X.W."/>
            <person name="Li H."/>
            <person name="Liu A."/>
            <person name="Liu C."/>
            <person name="Xie B.B."/>
            <person name="Qin Q.L."/>
            <person name="Xu Z."/>
            <person name="Chen X.L."/>
            <person name="Zhou B.C."/>
            <person name="Zhang Y.Z."/>
        </authorList>
    </citation>
    <scope>NUCLEOTIDE SEQUENCE [LARGE SCALE GENOMIC DNA]</scope>
    <source>
        <strain evidence="3 4">P-1 km-3</strain>
    </source>
</reference>
<dbReference type="Gene3D" id="3.90.190.10">
    <property type="entry name" value="Protein tyrosine phosphatase superfamily"/>
    <property type="match status" value="1"/>
</dbReference>
<dbReference type="PANTHER" id="PTHR31126">
    <property type="entry name" value="TYROSINE-PROTEIN PHOSPHATASE"/>
    <property type="match status" value="1"/>
</dbReference>
<dbReference type="SUPFAM" id="SSF52799">
    <property type="entry name" value="(Phosphotyrosine protein) phosphatases II"/>
    <property type="match status" value="1"/>
</dbReference>
<protein>
    <submittedName>
        <fullName evidence="3">Tyrosine-protein phosphatase</fullName>
    </submittedName>
</protein>
<feature type="domain" description="Tyrosine specific protein phosphatases" evidence="2">
    <location>
        <begin position="119"/>
        <end position="170"/>
    </location>
</feature>
<dbReference type="PANTHER" id="PTHR31126:SF1">
    <property type="entry name" value="TYROSINE SPECIFIC PROTEIN PHOSPHATASES DOMAIN-CONTAINING PROTEIN"/>
    <property type="match status" value="1"/>
</dbReference>
<evidence type="ECO:0000259" key="2">
    <source>
        <dbReference type="PROSITE" id="PS50056"/>
    </source>
</evidence>
<organism evidence="3 4">
    <name type="scientific">Marinicauda pacifica</name>
    <dbReference type="NCBI Taxonomy" id="1133559"/>
    <lineage>
        <taxon>Bacteria</taxon>
        <taxon>Pseudomonadati</taxon>
        <taxon>Pseudomonadota</taxon>
        <taxon>Alphaproteobacteria</taxon>
        <taxon>Maricaulales</taxon>
        <taxon>Maricaulaceae</taxon>
        <taxon>Marinicauda</taxon>
    </lineage>
</organism>
<gene>
    <name evidence="3" type="ORF">E5162_07265</name>
</gene>
<dbReference type="Proteomes" id="UP000305451">
    <property type="component" value="Unassembled WGS sequence"/>
</dbReference>
<dbReference type="PROSITE" id="PS50056">
    <property type="entry name" value="TYR_PHOSPHATASE_2"/>
    <property type="match status" value="1"/>
</dbReference>
<dbReference type="InterPro" id="IPR029021">
    <property type="entry name" value="Prot-tyrosine_phosphatase-like"/>
</dbReference>
<evidence type="ECO:0000313" key="4">
    <source>
        <dbReference type="Proteomes" id="UP000305451"/>
    </source>
</evidence>
<name>A0A4S2HBJ1_9PROT</name>
<evidence type="ECO:0000256" key="1">
    <source>
        <dbReference type="ARBA" id="ARBA00009580"/>
    </source>
</evidence>
<dbReference type="EMBL" id="SRXV01000002">
    <property type="protein sequence ID" value="TGY92862.1"/>
    <property type="molecule type" value="Genomic_DNA"/>
</dbReference>